<comment type="subcellular location">
    <subcellularLocation>
        <location evidence="1 7">Periplasm</location>
    </subcellularLocation>
</comment>
<dbReference type="SMART" id="SM00858">
    <property type="entry name" value="SAF"/>
    <property type="match status" value="1"/>
</dbReference>
<sequence>MKKYENLFKQALTFVVLCGSAAIAQSNTLSYTPAELTAKAQSWLLSQLEPQQGDTLQINVSALDERIGDKTCQQELEFSLSQPITQRQNTIKVNCPLTPGWQLYVPVRVDEVITAVVLRQNLVSGSVINESMLETASRERRFARGSVVSSSKQVIGAKTRRALSIGQILTLQDVCLVCKGDVVTISVSNNGLNVVASGIAQSDGSLGDNISVLNKQSNRTISADVIAVNQVSIHF</sequence>
<protein>
    <recommendedName>
        <fullName evidence="3 7">Flagella basal body P-ring formation protein FlgA</fullName>
    </recommendedName>
</protein>
<dbReference type="PANTHER" id="PTHR36307">
    <property type="entry name" value="FLAGELLA BASAL BODY P-RING FORMATION PROTEIN FLGA"/>
    <property type="match status" value="1"/>
</dbReference>
<dbReference type="NCBIfam" id="TIGR03170">
    <property type="entry name" value="flgA_cterm"/>
    <property type="match status" value="1"/>
</dbReference>
<dbReference type="InterPro" id="IPR041231">
    <property type="entry name" value="FlgA_N"/>
</dbReference>
<dbReference type="EMBL" id="CAAJGR010000034">
    <property type="protein sequence ID" value="VHO06667.1"/>
    <property type="molecule type" value="Genomic_DNA"/>
</dbReference>
<keyword evidence="7" id="KW-1005">Bacterial flagellum biogenesis</keyword>
<evidence type="ECO:0000256" key="2">
    <source>
        <dbReference type="ARBA" id="ARBA00010474"/>
    </source>
</evidence>
<dbReference type="Gene3D" id="2.30.30.760">
    <property type="match status" value="1"/>
</dbReference>
<evidence type="ECO:0000256" key="5">
    <source>
        <dbReference type="ARBA" id="ARBA00022764"/>
    </source>
</evidence>
<keyword evidence="9" id="KW-0282">Flagellum</keyword>
<dbReference type="GO" id="GO:0042597">
    <property type="term" value="C:periplasmic space"/>
    <property type="evidence" value="ECO:0007669"/>
    <property type="project" value="UniProtKB-SubCell"/>
</dbReference>
<accession>A0A486XXG8</accession>
<comment type="function">
    <text evidence="6 7">Involved in the assembly process of the P-ring formation. It may associate with FlgF on the rod constituting a structure essential for the P-ring assembly or may act as a modulator protein for the P-ring assembly.</text>
</comment>
<dbReference type="Gene3D" id="3.90.1210.10">
    <property type="entry name" value="Antifreeze-like/N-acetylneuraminic acid synthase C-terminal domain"/>
    <property type="match status" value="1"/>
</dbReference>
<evidence type="ECO:0000256" key="4">
    <source>
        <dbReference type="ARBA" id="ARBA00022729"/>
    </source>
</evidence>
<dbReference type="InterPro" id="IPR017585">
    <property type="entry name" value="SAF_FlgA"/>
</dbReference>
<dbReference type="Pfam" id="PF13144">
    <property type="entry name" value="ChapFlgA"/>
    <property type="match status" value="1"/>
</dbReference>
<keyword evidence="5 7" id="KW-0574">Periplasm</keyword>
<keyword evidence="9" id="KW-0969">Cilium</keyword>
<organism evidence="9">
    <name type="scientific">Rheinheimera sp. BAL341</name>
    <dbReference type="NCBI Taxonomy" id="1708203"/>
    <lineage>
        <taxon>Bacteria</taxon>
        <taxon>Pseudomonadati</taxon>
        <taxon>Pseudomonadota</taxon>
        <taxon>Gammaproteobacteria</taxon>
        <taxon>Chromatiales</taxon>
        <taxon>Chromatiaceae</taxon>
        <taxon>Rheinheimera</taxon>
    </lineage>
</organism>
<evidence type="ECO:0000259" key="8">
    <source>
        <dbReference type="SMART" id="SM00858"/>
    </source>
</evidence>
<dbReference type="InterPro" id="IPR013974">
    <property type="entry name" value="SAF"/>
</dbReference>
<reference evidence="9" key="1">
    <citation type="submission" date="2019-04" db="EMBL/GenBank/DDBJ databases">
        <authorList>
            <person name="Brambilla D."/>
        </authorList>
    </citation>
    <scope>NUCLEOTIDE SEQUENCE</scope>
    <source>
        <strain evidence="9">BAL1</strain>
    </source>
</reference>
<dbReference type="InterPro" id="IPR039246">
    <property type="entry name" value="Flagellar_FlgA"/>
</dbReference>
<dbReference type="GO" id="GO:0044780">
    <property type="term" value="P:bacterial-type flagellum assembly"/>
    <property type="evidence" value="ECO:0007669"/>
    <property type="project" value="InterPro"/>
</dbReference>
<keyword evidence="4 7" id="KW-0732">Signal</keyword>
<evidence type="ECO:0000256" key="6">
    <source>
        <dbReference type="ARBA" id="ARBA00025643"/>
    </source>
</evidence>
<evidence type="ECO:0000256" key="3">
    <source>
        <dbReference type="ARBA" id="ARBA00014754"/>
    </source>
</evidence>
<proteinExistence type="inferred from homology"/>
<feature type="domain" description="SAF" evidence="8">
    <location>
        <begin position="113"/>
        <end position="175"/>
    </location>
</feature>
<evidence type="ECO:0000256" key="7">
    <source>
        <dbReference type="RuleBase" id="RU362063"/>
    </source>
</evidence>
<dbReference type="AlphaFoldDB" id="A0A486XXG8"/>
<feature type="signal peptide" evidence="7">
    <location>
        <begin position="1"/>
        <end position="24"/>
    </location>
</feature>
<gene>
    <name evidence="9" type="ORF">BAL341_3679</name>
</gene>
<evidence type="ECO:0000256" key="1">
    <source>
        <dbReference type="ARBA" id="ARBA00004418"/>
    </source>
</evidence>
<name>A0A486XXG8_9GAMM</name>
<dbReference type="PANTHER" id="PTHR36307:SF1">
    <property type="entry name" value="FLAGELLA BASAL BODY P-RING FORMATION PROTEIN FLGA"/>
    <property type="match status" value="1"/>
</dbReference>
<keyword evidence="9" id="KW-0966">Cell projection</keyword>
<comment type="similarity">
    <text evidence="2 7">Belongs to the FlgA family.</text>
</comment>
<dbReference type="CDD" id="cd11614">
    <property type="entry name" value="SAF_CpaB_FlgA_like"/>
    <property type="match status" value="1"/>
</dbReference>
<dbReference type="Pfam" id="PF17656">
    <property type="entry name" value="ChapFlgA_N"/>
    <property type="match status" value="1"/>
</dbReference>
<feature type="chain" id="PRO_5019611889" description="Flagella basal body P-ring formation protein FlgA" evidence="7">
    <location>
        <begin position="25"/>
        <end position="235"/>
    </location>
</feature>
<evidence type="ECO:0000313" key="9">
    <source>
        <dbReference type="EMBL" id="VHO06667.1"/>
    </source>
</evidence>